<comment type="caution">
    <text evidence="2">The sequence shown here is derived from an EMBL/GenBank/DDBJ whole genome shotgun (WGS) entry which is preliminary data.</text>
</comment>
<accession>A0A9X9LVA7</accession>
<feature type="compositionally biased region" description="Basic and acidic residues" evidence="1">
    <location>
        <begin position="1"/>
        <end position="10"/>
    </location>
</feature>
<proteinExistence type="predicted"/>
<protein>
    <submittedName>
        <fullName evidence="2">Uncharacterized protein</fullName>
    </submittedName>
</protein>
<sequence>TGRFRGECKTHPKPTPDTGSSTDFQPGGTETYFIGGGTSRAGRQGQQTISPLAPDFFLGDRVVLSSRKPAQNRVASSLDCPT</sequence>
<reference evidence="2 3" key="1">
    <citation type="submission" date="2018-10" db="EMBL/GenBank/DDBJ databases">
        <authorList>
            <person name="Ekblom R."/>
            <person name="Jareborg N."/>
        </authorList>
    </citation>
    <scope>NUCLEOTIDE SEQUENCE [LARGE SCALE GENOMIC DNA]</scope>
    <source>
        <tissue evidence="2">Muscle</tissue>
    </source>
</reference>
<evidence type="ECO:0000313" key="3">
    <source>
        <dbReference type="Proteomes" id="UP000269945"/>
    </source>
</evidence>
<gene>
    <name evidence="2" type="ORF">BN2614_LOCUS4</name>
</gene>
<dbReference type="AlphaFoldDB" id="A0A9X9LVA7"/>
<evidence type="ECO:0000313" key="2">
    <source>
        <dbReference type="EMBL" id="VCW96966.1"/>
    </source>
</evidence>
<feature type="non-terminal residue" evidence="2">
    <location>
        <position position="1"/>
    </location>
</feature>
<dbReference type="EMBL" id="CYRY02020188">
    <property type="protein sequence ID" value="VCW96966.1"/>
    <property type="molecule type" value="Genomic_DNA"/>
</dbReference>
<name>A0A9X9LVA7_GULGU</name>
<dbReference type="Proteomes" id="UP000269945">
    <property type="component" value="Unassembled WGS sequence"/>
</dbReference>
<keyword evidence="3" id="KW-1185">Reference proteome</keyword>
<feature type="region of interest" description="Disordered" evidence="1">
    <location>
        <begin position="1"/>
        <end position="45"/>
    </location>
</feature>
<evidence type="ECO:0000256" key="1">
    <source>
        <dbReference type="SAM" id="MobiDB-lite"/>
    </source>
</evidence>
<organism evidence="2 3">
    <name type="scientific">Gulo gulo</name>
    <name type="common">Wolverine</name>
    <name type="synonym">Gluton</name>
    <dbReference type="NCBI Taxonomy" id="48420"/>
    <lineage>
        <taxon>Eukaryota</taxon>
        <taxon>Metazoa</taxon>
        <taxon>Chordata</taxon>
        <taxon>Craniata</taxon>
        <taxon>Vertebrata</taxon>
        <taxon>Euteleostomi</taxon>
        <taxon>Mammalia</taxon>
        <taxon>Eutheria</taxon>
        <taxon>Laurasiatheria</taxon>
        <taxon>Carnivora</taxon>
        <taxon>Caniformia</taxon>
        <taxon>Musteloidea</taxon>
        <taxon>Mustelidae</taxon>
        <taxon>Guloninae</taxon>
        <taxon>Gulo</taxon>
    </lineage>
</organism>